<dbReference type="RefSeq" id="WP_204910760.1">
    <property type="nucleotide sequence ID" value="NZ_BAAAYR010000002.1"/>
</dbReference>
<keyword evidence="3" id="KW-1185">Reference proteome</keyword>
<evidence type="ECO:0000313" key="3">
    <source>
        <dbReference type="Proteomes" id="UP001500767"/>
    </source>
</evidence>
<dbReference type="Gene3D" id="3.40.630.30">
    <property type="match status" value="1"/>
</dbReference>
<dbReference type="SUPFAM" id="SSF55729">
    <property type="entry name" value="Acyl-CoA N-acyltransferases (Nat)"/>
    <property type="match status" value="1"/>
</dbReference>
<gene>
    <name evidence="2" type="ORF">GCM10022197_20490</name>
</gene>
<protein>
    <submittedName>
        <fullName evidence="2">GNAT family N-acetyltransferase</fullName>
    </submittedName>
</protein>
<dbReference type="InterPro" id="IPR016181">
    <property type="entry name" value="Acyl_CoA_acyltransferase"/>
</dbReference>
<sequence length="180" mass="19662">MDAAEVAEVLTPRLRLRCWTDADRPAFAALNADPEVMAHLAGVLDRAGSDALMDALRTGWAERGVDLWAVERRSDGTLLGWAGLHPMPPGTPGAGEWEVGWRLARSAWGHGYATEAATEAVRVARGLGLPRLWSMTVPANVRSLAVMRRLGMVEHGRFAHPRFPEGHRLRDTVAYVLPLA</sequence>
<dbReference type="Pfam" id="PF13302">
    <property type="entry name" value="Acetyltransf_3"/>
    <property type="match status" value="1"/>
</dbReference>
<comment type="caution">
    <text evidence="2">The sequence shown here is derived from an EMBL/GenBank/DDBJ whole genome shotgun (WGS) entry which is preliminary data.</text>
</comment>
<dbReference type="InterPro" id="IPR051531">
    <property type="entry name" value="N-acetyltransferase"/>
</dbReference>
<dbReference type="PANTHER" id="PTHR43792">
    <property type="entry name" value="GNAT FAMILY, PUTATIVE (AFU_ORTHOLOGUE AFUA_3G00765)-RELATED-RELATED"/>
    <property type="match status" value="1"/>
</dbReference>
<evidence type="ECO:0000259" key="1">
    <source>
        <dbReference type="PROSITE" id="PS51186"/>
    </source>
</evidence>
<dbReference type="PANTHER" id="PTHR43792:SF1">
    <property type="entry name" value="N-ACETYLTRANSFERASE DOMAIN-CONTAINING PROTEIN"/>
    <property type="match status" value="1"/>
</dbReference>
<dbReference type="Proteomes" id="UP001500767">
    <property type="component" value="Unassembled WGS sequence"/>
</dbReference>
<name>A0ABP6XE51_9ACTN</name>
<organism evidence="2 3">
    <name type="scientific">Microlunatus spumicola</name>
    <dbReference type="NCBI Taxonomy" id="81499"/>
    <lineage>
        <taxon>Bacteria</taxon>
        <taxon>Bacillati</taxon>
        <taxon>Actinomycetota</taxon>
        <taxon>Actinomycetes</taxon>
        <taxon>Propionibacteriales</taxon>
        <taxon>Propionibacteriaceae</taxon>
        <taxon>Microlunatus</taxon>
    </lineage>
</organism>
<proteinExistence type="predicted"/>
<dbReference type="InterPro" id="IPR000182">
    <property type="entry name" value="GNAT_dom"/>
</dbReference>
<dbReference type="EMBL" id="BAAAYR010000002">
    <property type="protein sequence ID" value="GAA3564719.1"/>
    <property type="molecule type" value="Genomic_DNA"/>
</dbReference>
<evidence type="ECO:0000313" key="2">
    <source>
        <dbReference type="EMBL" id="GAA3564719.1"/>
    </source>
</evidence>
<feature type="domain" description="N-acetyltransferase" evidence="1">
    <location>
        <begin position="14"/>
        <end position="180"/>
    </location>
</feature>
<dbReference type="PROSITE" id="PS51186">
    <property type="entry name" value="GNAT"/>
    <property type="match status" value="1"/>
</dbReference>
<accession>A0ABP6XE51</accession>
<reference evidence="3" key="1">
    <citation type="journal article" date="2019" name="Int. J. Syst. Evol. Microbiol.">
        <title>The Global Catalogue of Microorganisms (GCM) 10K type strain sequencing project: providing services to taxonomists for standard genome sequencing and annotation.</title>
        <authorList>
            <consortium name="The Broad Institute Genomics Platform"/>
            <consortium name="The Broad Institute Genome Sequencing Center for Infectious Disease"/>
            <person name="Wu L."/>
            <person name="Ma J."/>
        </authorList>
    </citation>
    <scope>NUCLEOTIDE SEQUENCE [LARGE SCALE GENOMIC DNA]</scope>
    <source>
        <strain evidence="3">JCM 16540</strain>
    </source>
</reference>